<name>A0A9W9PYA1_9EURO</name>
<evidence type="ECO:0000313" key="3">
    <source>
        <dbReference type="Proteomes" id="UP001147746"/>
    </source>
</evidence>
<protein>
    <recommendedName>
        <fullName evidence="1">Ribosomal RNA methyltransferase FtsJ domain-containing protein</fullName>
    </recommendedName>
</protein>
<reference evidence="2" key="2">
    <citation type="journal article" date="2023" name="IMA Fungus">
        <title>Comparative genomic study of the Penicillium genus elucidates a diverse pangenome and 15 lateral gene transfer events.</title>
        <authorList>
            <person name="Petersen C."/>
            <person name="Sorensen T."/>
            <person name="Nielsen M.R."/>
            <person name="Sondergaard T.E."/>
            <person name="Sorensen J.L."/>
            <person name="Fitzpatrick D.A."/>
            <person name="Frisvad J.C."/>
            <person name="Nielsen K.L."/>
        </authorList>
    </citation>
    <scope>NUCLEOTIDE SEQUENCE</scope>
    <source>
        <strain evidence="2">IBT 21472</strain>
    </source>
</reference>
<dbReference type="AlphaFoldDB" id="A0A9W9PYA1"/>
<sequence length="271" mass="30667">MSPMVEAMESVFLHNMPNESPQTVEGATSPPSERVGDFARKVIVPYLMEQSDEFREHSLLRQRGWNNPKGDDYLRAQRRNADQSSVKNDFYFHSLVKDIGEELHQFGNIFAINRTQEGPPKILDMCMAPGGFWETALKKNPGSQAVAFSLPVTCGGHKSQLPKDMNVDQKFLDVTMLASDMGAHEIPKDHPDAINFLPQQLRQNQLFDLVISLGLEHLNPRGTMVKLLHQLEAWDTAKLVWTFAKFSSIKLLKPKRGQAKRSSFYMIASKV</sequence>
<gene>
    <name evidence="2" type="ORF">N7476_004816</name>
</gene>
<dbReference type="GO" id="GO:0008168">
    <property type="term" value="F:methyltransferase activity"/>
    <property type="evidence" value="ECO:0007669"/>
    <property type="project" value="InterPro"/>
</dbReference>
<dbReference type="Gene3D" id="3.40.50.150">
    <property type="entry name" value="Vaccinia Virus protein VP39"/>
    <property type="match status" value="1"/>
</dbReference>
<dbReference type="InterPro" id="IPR002877">
    <property type="entry name" value="RNA_MeTrfase_FtsJ_dom"/>
</dbReference>
<reference evidence="2" key="1">
    <citation type="submission" date="2022-12" db="EMBL/GenBank/DDBJ databases">
        <authorList>
            <person name="Petersen C."/>
        </authorList>
    </citation>
    <scope>NUCLEOTIDE SEQUENCE</scope>
    <source>
        <strain evidence="2">IBT 21472</strain>
    </source>
</reference>
<evidence type="ECO:0000313" key="2">
    <source>
        <dbReference type="EMBL" id="KAJ5318396.1"/>
    </source>
</evidence>
<evidence type="ECO:0000259" key="1">
    <source>
        <dbReference type="Pfam" id="PF01728"/>
    </source>
</evidence>
<feature type="domain" description="Ribosomal RNA methyltransferase FtsJ" evidence="1">
    <location>
        <begin position="117"/>
        <end position="269"/>
    </location>
</feature>
<keyword evidence="3" id="KW-1185">Reference proteome</keyword>
<dbReference type="Pfam" id="PF01728">
    <property type="entry name" value="FtsJ"/>
    <property type="match status" value="1"/>
</dbReference>
<dbReference type="EMBL" id="JAPZBO010000004">
    <property type="protein sequence ID" value="KAJ5318396.1"/>
    <property type="molecule type" value="Genomic_DNA"/>
</dbReference>
<dbReference type="Proteomes" id="UP001147746">
    <property type="component" value="Unassembled WGS sequence"/>
</dbReference>
<organism evidence="2 3">
    <name type="scientific">Penicillium atrosanguineum</name>
    <dbReference type="NCBI Taxonomy" id="1132637"/>
    <lineage>
        <taxon>Eukaryota</taxon>
        <taxon>Fungi</taxon>
        <taxon>Dikarya</taxon>
        <taxon>Ascomycota</taxon>
        <taxon>Pezizomycotina</taxon>
        <taxon>Eurotiomycetes</taxon>
        <taxon>Eurotiomycetidae</taxon>
        <taxon>Eurotiales</taxon>
        <taxon>Aspergillaceae</taxon>
        <taxon>Penicillium</taxon>
    </lineage>
</organism>
<accession>A0A9W9PYA1</accession>
<dbReference type="GO" id="GO:0032259">
    <property type="term" value="P:methylation"/>
    <property type="evidence" value="ECO:0007669"/>
    <property type="project" value="InterPro"/>
</dbReference>
<proteinExistence type="predicted"/>
<comment type="caution">
    <text evidence="2">The sequence shown here is derived from an EMBL/GenBank/DDBJ whole genome shotgun (WGS) entry which is preliminary data.</text>
</comment>
<dbReference type="SUPFAM" id="SSF53335">
    <property type="entry name" value="S-adenosyl-L-methionine-dependent methyltransferases"/>
    <property type="match status" value="1"/>
</dbReference>
<dbReference type="InterPro" id="IPR029063">
    <property type="entry name" value="SAM-dependent_MTases_sf"/>
</dbReference>